<dbReference type="Pfam" id="PF02482">
    <property type="entry name" value="Ribosomal_S30AE"/>
    <property type="match status" value="1"/>
</dbReference>
<sequence length="95" mass="11294">MEISIKALKFELDEKDREYCEKKLERIRYAEDLIVDLVASIKFDKQYTVDTTVNFRWGTQAHVSGVDYDLKAAFNKMMDVLDQKVKKEKDKIQER</sequence>
<dbReference type="Gene3D" id="3.30.160.100">
    <property type="entry name" value="Ribosome hibernation promotion factor-like"/>
    <property type="match status" value="1"/>
</dbReference>
<dbReference type="AlphaFoldDB" id="A0A9D9HR31"/>
<comment type="caution">
    <text evidence="1">The sequence shown here is derived from an EMBL/GenBank/DDBJ whole genome shotgun (WGS) entry which is preliminary data.</text>
</comment>
<accession>A0A9D9HR31</accession>
<evidence type="ECO:0000313" key="2">
    <source>
        <dbReference type="Proteomes" id="UP000823638"/>
    </source>
</evidence>
<dbReference type="EMBL" id="JADIMM010000108">
    <property type="protein sequence ID" value="MBO8458410.1"/>
    <property type="molecule type" value="Genomic_DNA"/>
</dbReference>
<name>A0A9D9HR31_9SPIR</name>
<gene>
    <name evidence="1" type="ORF">IAA81_09340</name>
</gene>
<proteinExistence type="predicted"/>
<reference evidence="1" key="2">
    <citation type="journal article" date="2021" name="PeerJ">
        <title>Extensive microbial diversity within the chicken gut microbiome revealed by metagenomics and culture.</title>
        <authorList>
            <person name="Gilroy R."/>
            <person name="Ravi A."/>
            <person name="Getino M."/>
            <person name="Pursley I."/>
            <person name="Horton D.L."/>
            <person name="Alikhan N.F."/>
            <person name="Baker D."/>
            <person name="Gharbi K."/>
            <person name="Hall N."/>
            <person name="Watson M."/>
            <person name="Adriaenssens E.M."/>
            <person name="Foster-Nyarko E."/>
            <person name="Jarju S."/>
            <person name="Secka A."/>
            <person name="Antonio M."/>
            <person name="Oren A."/>
            <person name="Chaudhuri R.R."/>
            <person name="La Ragione R."/>
            <person name="Hildebrand F."/>
            <person name="Pallen M.J."/>
        </authorList>
    </citation>
    <scope>NUCLEOTIDE SEQUENCE</scope>
    <source>
        <strain evidence="1">10532</strain>
    </source>
</reference>
<dbReference type="InterPro" id="IPR036567">
    <property type="entry name" value="RHF-like"/>
</dbReference>
<reference evidence="1" key="1">
    <citation type="submission" date="2020-10" db="EMBL/GenBank/DDBJ databases">
        <authorList>
            <person name="Gilroy R."/>
        </authorList>
    </citation>
    <scope>NUCLEOTIDE SEQUENCE</scope>
    <source>
        <strain evidence="1">10532</strain>
    </source>
</reference>
<organism evidence="1 2">
    <name type="scientific">Candidatus Gallitreponema excrementavium</name>
    <dbReference type="NCBI Taxonomy" id="2840840"/>
    <lineage>
        <taxon>Bacteria</taxon>
        <taxon>Pseudomonadati</taxon>
        <taxon>Spirochaetota</taxon>
        <taxon>Spirochaetia</taxon>
        <taxon>Spirochaetales</taxon>
        <taxon>Candidatus Gallitreponema</taxon>
    </lineage>
</organism>
<dbReference type="InterPro" id="IPR003489">
    <property type="entry name" value="RHF/RaiA"/>
</dbReference>
<protein>
    <submittedName>
        <fullName evidence="1">HPF/RaiA family ribosome-associated protein</fullName>
    </submittedName>
</protein>
<evidence type="ECO:0000313" key="1">
    <source>
        <dbReference type="EMBL" id="MBO8458410.1"/>
    </source>
</evidence>
<dbReference type="Proteomes" id="UP000823638">
    <property type="component" value="Unassembled WGS sequence"/>
</dbReference>
<dbReference type="SUPFAM" id="SSF69754">
    <property type="entry name" value="Ribosome binding protein Y (YfiA homologue)"/>
    <property type="match status" value="1"/>
</dbReference>